<dbReference type="EnsemblMetazoa" id="AFAF016442-RA">
    <property type="protein sequence ID" value="AFAF016442-PA"/>
    <property type="gene ID" value="AFAF016442"/>
</dbReference>
<organism evidence="1 2">
    <name type="scientific">Anopheles farauti</name>
    <dbReference type="NCBI Taxonomy" id="69004"/>
    <lineage>
        <taxon>Eukaryota</taxon>
        <taxon>Metazoa</taxon>
        <taxon>Ecdysozoa</taxon>
        <taxon>Arthropoda</taxon>
        <taxon>Hexapoda</taxon>
        <taxon>Insecta</taxon>
        <taxon>Pterygota</taxon>
        <taxon>Neoptera</taxon>
        <taxon>Endopterygota</taxon>
        <taxon>Diptera</taxon>
        <taxon>Nematocera</taxon>
        <taxon>Culicoidea</taxon>
        <taxon>Culicidae</taxon>
        <taxon>Anophelinae</taxon>
        <taxon>Anopheles</taxon>
    </lineage>
</organism>
<dbReference type="Proteomes" id="UP000075886">
    <property type="component" value="Unassembled WGS sequence"/>
</dbReference>
<dbReference type="EMBL" id="AXCN02000187">
    <property type="status" value="NOT_ANNOTATED_CDS"/>
    <property type="molecule type" value="Genomic_DNA"/>
</dbReference>
<reference evidence="2" key="1">
    <citation type="submission" date="2014-01" db="EMBL/GenBank/DDBJ databases">
        <title>The Genome Sequence of Anopheles farauti FAR1 (V2).</title>
        <authorList>
            <consortium name="The Broad Institute Genomics Platform"/>
            <person name="Neafsey D.E."/>
            <person name="Besansky N."/>
            <person name="Howell P."/>
            <person name="Walton C."/>
            <person name="Young S.K."/>
            <person name="Zeng Q."/>
            <person name="Gargeya S."/>
            <person name="Fitzgerald M."/>
            <person name="Haas B."/>
            <person name="Abouelleil A."/>
            <person name="Allen A.W."/>
            <person name="Alvarado L."/>
            <person name="Arachchi H.M."/>
            <person name="Berlin A.M."/>
            <person name="Chapman S.B."/>
            <person name="Gainer-Dewar J."/>
            <person name="Goldberg J."/>
            <person name="Griggs A."/>
            <person name="Gujja S."/>
            <person name="Hansen M."/>
            <person name="Howarth C."/>
            <person name="Imamovic A."/>
            <person name="Ireland A."/>
            <person name="Larimer J."/>
            <person name="McCowan C."/>
            <person name="Murphy C."/>
            <person name="Pearson M."/>
            <person name="Poon T.W."/>
            <person name="Priest M."/>
            <person name="Roberts A."/>
            <person name="Saif S."/>
            <person name="Shea T."/>
            <person name="Sisk P."/>
            <person name="Sykes S."/>
            <person name="Wortman J."/>
            <person name="Nusbaum C."/>
            <person name="Birren B."/>
        </authorList>
    </citation>
    <scope>NUCLEOTIDE SEQUENCE [LARGE SCALE GENOMIC DNA]</scope>
    <source>
        <strain evidence="2">FAR1</strain>
    </source>
</reference>
<name>A0A182QTC6_9DIPT</name>
<sequence>MSIPRRRPCWKRTGTTMRTPVRTTRTFLRWPSPTTDCFRTRTNFSPRCHSVPHHSLVTPQ</sequence>
<evidence type="ECO:0000313" key="2">
    <source>
        <dbReference type="Proteomes" id="UP000075886"/>
    </source>
</evidence>
<dbReference type="VEuPathDB" id="VectorBase:AFAF016442"/>
<accession>A0A182QTC6</accession>
<proteinExistence type="predicted"/>
<protein>
    <submittedName>
        <fullName evidence="1">Uncharacterized protein</fullName>
    </submittedName>
</protein>
<dbReference type="AlphaFoldDB" id="A0A182QTC6"/>
<keyword evidence="2" id="KW-1185">Reference proteome</keyword>
<reference evidence="1" key="2">
    <citation type="submission" date="2020-05" db="UniProtKB">
        <authorList>
            <consortium name="EnsemblMetazoa"/>
        </authorList>
    </citation>
    <scope>IDENTIFICATION</scope>
    <source>
        <strain evidence="1">FAR1</strain>
    </source>
</reference>
<evidence type="ECO:0000313" key="1">
    <source>
        <dbReference type="EnsemblMetazoa" id="AFAF016442-PA"/>
    </source>
</evidence>